<gene>
    <name evidence="1" type="ORF">WICMUC_003177</name>
</gene>
<reference evidence="1" key="2">
    <citation type="submission" date="2021-01" db="EMBL/GenBank/DDBJ databases">
        <authorList>
            <person name="Schikora-Tamarit M.A."/>
        </authorList>
    </citation>
    <scope>NUCLEOTIDE SEQUENCE</scope>
    <source>
        <strain evidence="1">CBS6341</strain>
    </source>
</reference>
<reference evidence="1" key="1">
    <citation type="journal article" date="2021" name="Open Biol.">
        <title>Shared evolutionary footprints suggest mitochondrial oxidative damage underlies multiple complex I losses in fungi.</title>
        <authorList>
            <person name="Schikora-Tamarit M.A."/>
            <person name="Marcet-Houben M."/>
            <person name="Nosek J."/>
            <person name="Gabaldon T."/>
        </authorList>
    </citation>
    <scope>NUCLEOTIDE SEQUENCE</scope>
    <source>
        <strain evidence="1">CBS6341</strain>
    </source>
</reference>
<name>A0A9P8TDS9_9ASCO</name>
<accession>A0A9P8TDS9</accession>
<dbReference type="GO" id="GO:0006508">
    <property type="term" value="P:proteolysis"/>
    <property type="evidence" value="ECO:0007669"/>
    <property type="project" value="InterPro"/>
</dbReference>
<evidence type="ECO:0000313" key="2">
    <source>
        <dbReference type="Proteomes" id="UP000769528"/>
    </source>
</evidence>
<organism evidence="1 2">
    <name type="scientific">Wickerhamomyces mucosus</name>
    <dbReference type="NCBI Taxonomy" id="1378264"/>
    <lineage>
        <taxon>Eukaryota</taxon>
        <taxon>Fungi</taxon>
        <taxon>Dikarya</taxon>
        <taxon>Ascomycota</taxon>
        <taxon>Saccharomycotina</taxon>
        <taxon>Saccharomycetes</taxon>
        <taxon>Phaffomycetales</taxon>
        <taxon>Wickerhamomycetaceae</taxon>
        <taxon>Wickerhamomyces</taxon>
    </lineage>
</organism>
<proteinExistence type="predicted"/>
<dbReference type="Gene3D" id="3.40.50.1820">
    <property type="entry name" value="alpha/beta hydrolase"/>
    <property type="match status" value="1"/>
</dbReference>
<comment type="caution">
    <text evidence="1">The sequence shown here is derived from an EMBL/GenBank/DDBJ whole genome shotgun (WGS) entry which is preliminary data.</text>
</comment>
<evidence type="ECO:0008006" key="3">
    <source>
        <dbReference type="Google" id="ProtNLM"/>
    </source>
</evidence>
<sequence>MSNIFEVKEPSKFAKKTTLIGGIPVHAYYNSALANPFDESTFAEAESLKVLFLLHGLSRSSDTQEEIGKTILHHYYPLVAEVSSDNIEPLIIFSFDHRNHGARLQDSSRNLNYKGGNDYHSADMLSYIDAATHDLKNIIDFLPGYIPLLSNFKLTKILGGVSLGGHSVIRFVTAYPGVFDGAIPIVGSFDLTSLYINRLQPLGETQIYNSSYKDIKDKLLDIKYYPEALFLKSAKDDSFVYHNYDINKLKTLALFGKTDKVVTLDHSIPFLDKINQLPKDRSLLDVNEKFQAIHYPAGHVVNEEMIDDITKWLVYF</sequence>
<dbReference type="AlphaFoldDB" id="A0A9P8TDS9"/>
<evidence type="ECO:0000313" key="1">
    <source>
        <dbReference type="EMBL" id="KAH3674631.1"/>
    </source>
</evidence>
<dbReference type="SUPFAM" id="SSF53474">
    <property type="entry name" value="alpha/beta-Hydrolases"/>
    <property type="match status" value="1"/>
</dbReference>
<dbReference type="InterPro" id="IPR029058">
    <property type="entry name" value="AB_hydrolase_fold"/>
</dbReference>
<dbReference type="OrthoDB" id="2152248at2759"/>
<dbReference type="GO" id="GO:0008236">
    <property type="term" value="F:serine-type peptidase activity"/>
    <property type="evidence" value="ECO:0007669"/>
    <property type="project" value="InterPro"/>
</dbReference>
<dbReference type="EMBL" id="JAEUBF010000845">
    <property type="protein sequence ID" value="KAH3674631.1"/>
    <property type="molecule type" value="Genomic_DNA"/>
</dbReference>
<dbReference type="Proteomes" id="UP000769528">
    <property type="component" value="Unassembled WGS sequence"/>
</dbReference>
<keyword evidence="2" id="KW-1185">Reference proteome</keyword>
<protein>
    <recommendedName>
        <fullName evidence="3">AB hydrolase-1 domain-containing protein</fullName>
    </recommendedName>
</protein>